<dbReference type="EMBL" id="MFJG01000003">
    <property type="protein sequence ID" value="OGG07664.1"/>
    <property type="molecule type" value="Genomic_DNA"/>
</dbReference>
<name>A0A1F5Z5T3_9BACT</name>
<dbReference type="Proteomes" id="UP000178681">
    <property type="component" value="Unassembled WGS sequence"/>
</dbReference>
<sequence length="169" mass="19403">MATKITKENRPLYRQVKNAWENSENLRQTVEEQLETNPRAWLARQVMHLEDTLDLSSIRTALGIESSQGRLNITKESKNLTLTFTFKPEKTYQQPVTWTLKLSDEKGATRSCLLDARGRRQSLTKSKTMNEYNATPRGNTDHFFDQEKVITDISRGVSDFVLIVGLLVN</sequence>
<dbReference type="AlphaFoldDB" id="A0A1F5Z5T3"/>
<proteinExistence type="predicted"/>
<protein>
    <submittedName>
        <fullName evidence="1">Uncharacterized protein</fullName>
    </submittedName>
</protein>
<evidence type="ECO:0000313" key="2">
    <source>
        <dbReference type="Proteomes" id="UP000178681"/>
    </source>
</evidence>
<reference evidence="1 2" key="1">
    <citation type="journal article" date="2016" name="Nat. Commun.">
        <title>Thousands of microbial genomes shed light on interconnected biogeochemical processes in an aquifer system.</title>
        <authorList>
            <person name="Anantharaman K."/>
            <person name="Brown C.T."/>
            <person name="Hug L.A."/>
            <person name="Sharon I."/>
            <person name="Castelle C.J."/>
            <person name="Probst A.J."/>
            <person name="Thomas B.C."/>
            <person name="Singh A."/>
            <person name="Wilkins M.J."/>
            <person name="Karaoz U."/>
            <person name="Brodie E.L."/>
            <person name="Williams K.H."/>
            <person name="Hubbard S.S."/>
            <person name="Banfield J.F."/>
        </authorList>
    </citation>
    <scope>NUCLEOTIDE SEQUENCE [LARGE SCALE GENOMIC DNA]</scope>
</reference>
<gene>
    <name evidence="1" type="ORF">A2872_01750</name>
</gene>
<accession>A0A1F5Z5T3</accession>
<evidence type="ECO:0000313" key="1">
    <source>
        <dbReference type="EMBL" id="OGG07664.1"/>
    </source>
</evidence>
<organism evidence="1 2">
    <name type="scientific">Candidatus Gottesmanbacteria bacterium RIFCSPHIGHO2_01_FULL_42_12</name>
    <dbReference type="NCBI Taxonomy" id="1798377"/>
    <lineage>
        <taxon>Bacteria</taxon>
        <taxon>Candidatus Gottesmaniibacteriota</taxon>
    </lineage>
</organism>
<comment type="caution">
    <text evidence="1">The sequence shown here is derived from an EMBL/GenBank/DDBJ whole genome shotgun (WGS) entry which is preliminary data.</text>
</comment>